<sequence length="74" mass="8059">MNHVRMIREGAGITQASLRRALGWNQSRLANYESGLRSPGLSEARLIVLALNELGALCVLDQVFPPDKQNLSAA</sequence>
<accession>A0A0P9K573</accession>
<dbReference type="Proteomes" id="UP000050425">
    <property type="component" value="Unassembled WGS sequence"/>
</dbReference>
<comment type="caution">
    <text evidence="2">The sequence shown here is derived from an EMBL/GenBank/DDBJ whole genome shotgun (WGS) entry which is preliminary data.</text>
</comment>
<dbReference type="EMBL" id="LJPT01000050">
    <property type="protein sequence ID" value="KPW50458.1"/>
    <property type="molecule type" value="Genomic_DNA"/>
</dbReference>
<feature type="domain" description="HTH cro/C1-type" evidence="1">
    <location>
        <begin position="4"/>
        <end position="57"/>
    </location>
</feature>
<dbReference type="Pfam" id="PF01381">
    <property type="entry name" value="HTH_3"/>
    <property type="match status" value="1"/>
</dbReference>
<dbReference type="InterPro" id="IPR010982">
    <property type="entry name" value="Lambda_DNA-bd_dom_sf"/>
</dbReference>
<organism evidence="2 3">
    <name type="scientific">Pseudomonas syringae pv. antirrhini</name>
    <dbReference type="NCBI Taxonomy" id="251702"/>
    <lineage>
        <taxon>Bacteria</taxon>
        <taxon>Pseudomonadati</taxon>
        <taxon>Pseudomonadota</taxon>
        <taxon>Gammaproteobacteria</taxon>
        <taxon>Pseudomonadales</taxon>
        <taxon>Pseudomonadaceae</taxon>
        <taxon>Pseudomonas</taxon>
    </lineage>
</organism>
<gene>
    <name evidence="2" type="ORF">ALO88_102653</name>
</gene>
<dbReference type="InterPro" id="IPR001387">
    <property type="entry name" value="Cro/C1-type_HTH"/>
</dbReference>
<dbReference type="Gene3D" id="1.10.260.40">
    <property type="entry name" value="lambda repressor-like DNA-binding domains"/>
    <property type="match status" value="1"/>
</dbReference>
<evidence type="ECO:0000313" key="2">
    <source>
        <dbReference type="EMBL" id="KPW50458.1"/>
    </source>
</evidence>
<reference evidence="2 3" key="1">
    <citation type="submission" date="2015-09" db="EMBL/GenBank/DDBJ databases">
        <title>Genome announcement of multiple Pseudomonas syringae strains.</title>
        <authorList>
            <person name="Thakur S."/>
            <person name="Wang P.W."/>
            <person name="Gong Y."/>
            <person name="Weir B.S."/>
            <person name="Guttman D.S."/>
        </authorList>
    </citation>
    <scope>NUCLEOTIDE SEQUENCE [LARGE SCALE GENOMIC DNA]</scope>
    <source>
        <strain evidence="2 3">ICMP4303</strain>
    </source>
</reference>
<evidence type="ECO:0000313" key="3">
    <source>
        <dbReference type="Proteomes" id="UP000050425"/>
    </source>
</evidence>
<dbReference type="CDD" id="cd00093">
    <property type="entry name" value="HTH_XRE"/>
    <property type="match status" value="1"/>
</dbReference>
<dbReference type="SUPFAM" id="SSF47413">
    <property type="entry name" value="lambda repressor-like DNA-binding domains"/>
    <property type="match status" value="1"/>
</dbReference>
<dbReference type="AlphaFoldDB" id="A0A0P9K573"/>
<evidence type="ECO:0000259" key="1">
    <source>
        <dbReference type="PROSITE" id="PS50943"/>
    </source>
</evidence>
<dbReference type="PROSITE" id="PS50943">
    <property type="entry name" value="HTH_CROC1"/>
    <property type="match status" value="1"/>
</dbReference>
<protein>
    <recommendedName>
        <fullName evidence="1">HTH cro/C1-type domain-containing protein</fullName>
    </recommendedName>
</protein>
<dbReference type="PATRIC" id="fig|251702.3.peg.4200"/>
<name>A0A0P9K573_9PSED</name>
<dbReference type="GO" id="GO:0003677">
    <property type="term" value="F:DNA binding"/>
    <property type="evidence" value="ECO:0007669"/>
    <property type="project" value="InterPro"/>
</dbReference>
<proteinExistence type="predicted"/>